<evidence type="ECO:0000256" key="9">
    <source>
        <dbReference type="ARBA" id="ARBA00022984"/>
    </source>
</evidence>
<dbReference type="AlphaFoldDB" id="I5AQR7"/>
<evidence type="ECO:0000256" key="8">
    <source>
        <dbReference type="ARBA" id="ARBA00022960"/>
    </source>
</evidence>
<dbReference type="PANTHER" id="PTHR30622">
    <property type="entry name" value="UNDECAPRENYL-DIPHOSPHATASE"/>
    <property type="match status" value="1"/>
</dbReference>
<evidence type="ECO:0000256" key="1">
    <source>
        <dbReference type="ARBA" id="ARBA00004651"/>
    </source>
</evidence>
<protein>
    <recommendedName>
        <fullName evidence="4 17">Undecaprenyl-diphosphatase</fullName>
        <ecNumber evidence="3 17">3.6.1.27</ecNumber>
    </recommendedName>
    <alternativeName>
        <fullName evidence="15 17">Bacitracin resistance protein</fullName>
    </alternativeName>
    <alternativeName>
        <fullName evidence="14 17">Undecaprenyl pyrophosphate phosphatase</fullName>
    </alternativeName>
</protein>
<feature type="transmembrane region" description="Helical" evidence="17">
    <location>
        <begin position="207"/>
        <end position="225"/>
    </location>
</feature>
<evidence type="ECO:0000256" key="11">
    <source>
        <dbReference type="ARBA" id="ARBA00023136"/>
    </source>
</evidence>
<dbReference type="EMBL" id="CM001487">
    <property type="protein sequence ID" value="EIM56140.1"/>
    <property type="molecule type" value="Genomic_DNA"/>
</dbReference>
<evidence type="ECO:0000256" key="4">
    <source>
        <dbReference type="ARBA" id="ARBA00021581"/>
    </source>
</evidence>
<keyword evidence="7 17" id="KW-0378">Hydrolase</keyword>
<evidence type="ECO:0000256" key="15">
    <source>
        <dbReference type="ARBA" id="ARBA00032932"/>
    </source>
</evidence>
<comment type="similarity">
    <text evidence="2 17">Belongs to the UppP family.</text>
</comment>
<dbReference type="GO" id="GO:0071555">
    <property type="term" value="P:cell wall organization"/>
    <property type="evidence" value="ECO:0007669"/>
    <property type="project" value="UniProtKB-KW"/>
</dbReference>
<dbReference type="PANTHER" id="PTHR30622:SF2">
    <property type="entry name" value="UNDECAPRENYL-DIPHOSPHATASE"/>
    <property type="match status" value="1"/>
</dbReference>
<comment type="function">
    <text evidence="17">Catalyzes the dephosphorylation of undecaprenyl diphosphate (UPP). Confers resistance to bacitracin.</text>
</comment>
<feature type="transmembrane region" description="Helical" evidence="17">
    <location>
        <begin position="105"/>
        <end position="125"/>
    </location>
</feature>
<keyword evidence="12 17" id="KW-0046">Antibiotic resistance</keyword>
<evidence type="ECO:0000256" key="13">
    <source>
        <dbReference type="ARBA" id="ARBA00023316"/>
    </source>
</evidence>
<feature type="transmembrane region" description="Helical" evidence="17">
    <location>
        <begin position="237"/>
        <end position="260"/>
    </location>
</feature>
<comment type="subcellular location">
    <subcellularLocation>
        <location evidence="1 17">Cell membrane</location>
        <topology evidence="1 17">Multi-pass membrane protein</topology>
    </subcellularLocation>
</comment>
<sequence>MSILGAIILGVLQGVTAFFPVSSSGHLVVVGRLLGADEAVNLRYLAMMHLGTLITVLFSFRIDLVRILSSLTGMIGDIFTNAGLLVKNYRHPEAGDYHKILTTNYRRLTAMMLISLIPSAVISLALRKFARMGADNLLITAMGMMITALALMISSFTRNSGKKPAGTRVRDALIIGVLQGLAVMPGVSRLGMILAGAGICGFARKYMVKYAFLISIPAILGGFILELGSGGTSLLESVGVGSCVMGILVASIVGSFALHLSKRVLSRNRSRGYACYCLAAGIVTVLIYLF</sequence>
<evidence type="ECO:0000256" key="10">
    <source>
        <dbReference type="ARBA" id="ARBA00022989"/>
    </source>
</evidence>
<keyword evidence="6 17" id="KW-0812">Transmembrane</keyword>
<evidence type="ECO:0000256" key="16">
    <source>
        <dbReference type="ARBA" id="ARBA00047594"/>
    </source>
</evidence>
<accession>I5AQR7</accession>
<feature type="transmembrane region" description="Helical" evidence="17">
    <location>
        <begin position="41"/>
        <end position="60"/>
    </location>
</feature>
<evidence type="ECO:0000313" key="18">
    <source>
        <dbReference type="EMBL" id="EIM56140.1"/>
    </source>
</evidence>
<evidence type="ECO:0000256" key="5">
    <source>
        <dbReference type="ARBA" id="ARBA00022475"/>
    </source>
</evidence>
<evidence type="ECO:0000256" key="17">
    <source>
        <dbReference type="HAMAP-Rule" id="MF_01006"/>
    </source>
</evidence>
<keyword evidence="19" id="KW-1185">Reference proteome</keyword>
<feature type="transmembrane region" description="Helical" evidence="17">
    <location>
        <begin position="172"/>
        <end position="195"/>
    </location>
</feature>
<keyword evidence="8 17" id="KW-0133">Cell shape</keyword>
<comment type="catalytic activity">
    <reaction evidence="16 17">
        <text>di-trans,octa-cis-undecaprenyl diphosphate + H2O = di-trans,octa-cis-undecaprenyl phosphate + phosphate + H(+)</text>
        <dbReference type="Rhea" id="RHEA:28094"/>
        <dbReference type="ChEBI" id="CHEBI:15377"/>
        <dbReference type="ChEBI" id="CHEBI:15378"/>
        <dbReference type="ChEBI" id="CHEBI:43474"/>
        <dbReference type="ChEBI" id="CHEBI:58405"/>
        <dbReference type="ChEBI" id="CHEBI:60392"/>
        <dbReference type="EC" id="3.6.1.27"/>
    </reaction>
</comment>
<dbReference type="OrthoDB" id="9808289at2"/>
<organism evidence="18 19">
    <name type="scientific">Eubacterium cellulosolvens (strain ATCC 43171 / JCM 9499 / 6)</name>
    <name type="common">Cillobacterium cellulosolvens</name>
    <dbReference type="NCBI Taxonomy" id="633697"/>
    <lineage>
        <taxon>Bacteria</taxon>
        <taxon>Bacillati</taxon>
        <taxon>Bacillota</taxon>
        <taxon>Clostridia</taxon>
        <taxon>Eubacteriales</taxon>
        <taxon>Eubacteriaceae</taxon>
        <taxon>Eubacterium</taxon>
    </lineage>
</organism>
<feature type="transmembrane region" description="Helical" evidence="17">
    <location>
        <begin position="67"/>
        <end position="85"/>
    </location>
</feature>
<comment type="miscellaneous">
    <text evidence="17">Bacitracin is thought to be involved in the inhibition of peptidoglycan synthesis by sequestering undecaprenyl diphosphate, thereby reducing the pool of lipid carrier available.</text>
</comment>
<name>I5AQR7_EUBC6</name>
<dbReference type="InterPro" id="IPR003824">
    <property type="entry name" value="UppP"/>
</dbReference>
<feature type="transmembrane region" description="Helical" evidence="17">
    <location>
        <begin position="272"/>
        <end position="289"/>
    </location>
</feature>
<evidence type="ECO:0000256" key="12">
    <source>
        <dbReference type="ARBA" id="ARBA00023251"/>
    </source>
</evidence>
<dbReference type="EC" id="3.6.1.27" evidence="3 17"/>
<keyword evidence="5 17" id="KW-1003">Cell membrane</keyword>
<dbReference type="Pfam" id="PF02673">
    <property type="entry name" value="BacA"/>
    <property type="match status" value="1"/>
</dbReference>
<evidence type="ECO:0000256" key="2">
    <source>
        <dbReference type="ARBA" id="ARBA00010621"/>
    </source>
</evidence>
<dbReference type="GO" id="GO:0050380">
    <property type="term" value="F:undecaprenyl-diphosphatase activity"/>
    <property type="evidence" value="ECO:0007669"/>
    <property type="project" value="UniProtKB-UniRule"/>
</dbReference>
<keyword evidence="11 17" id="KW-0472">Membrane</keyword>
<evidence type="ECO:0000313" key="19">
    <source>
        <dbReference type="Proteomes" id="UP000005753"/>
    </source>
</evidence>
<keyword evidence="9 17" id="KW-0573">Peptidoglycan synthesis</keyword>
<dbReference type="Proteomes" id="UP000005753">
    <property type="component" value="Chromosome"/>
</dbReference>
<dbReference type="GO" id="GO:0046677">
    <property type="term" value="P:response to antibiotic"/>
    <property type="evidence" value="ECO:0007669"/>
    <property type="project" value="UniProtKB-UniRule"/>
</dbReference>
<dbReference type="GO" id="GO:0008360">
    <property type="term" value="P:regulation of cell shape"/>
    <property type="evidence" value="ECO:0007669"/>
    <property type="project" value="UniProtKB-KW"/>
</dbReference>
<dbReference type="STRING" id="633697.EubceDRAFT1_0280"/>
<feature type="transmembrane region" description="Helical" evidence="17">
    <location>
        <begin position="137"/>
        <end position="157"/>
    </location>
</feature>
<reference evidence="18 19" key="1">
    <citation type="submission" date="2010-08" db="EMBL/GenBank/DDBJ databases">
        <authorList>
            <consortium name="US DOE Joint Genome Institute (JGI-PGF)"/>
            <person name="Lucas S."/>
            <person name="Copeland A."/>
            <person name="Lapidus A."/>
            <person name="Cheng J.-F."/>
            <person name="Bruce D."/>
            <person name="Goodwin L."/>
            <person name="Pitluck S."/>
            <person name="Land M.L."/>
            <person name="Hauser L."/>
            <person name="Chang Y.-J."/>
            <person name="Anderson I.J."/>
            <person name="Johnson E."/>
            <person name="Mulhopadhyay B."/>
            <person name="Kyrpides N."/>
            <person name="Woyke T.J."/>
        </authorList>
    </citation>
    <scope>NUCLEOTIDE SEQUENCE [LARGE SCALE GENOMIC DNA]</scope>
    <source>
        <strain evidence="18 19">6</strain>
    </source>
</reference>
<dbReference type="GO" id="GO:0009252">
    <property type="term" value="P:peptidoglycan biosynthetic process"/>
    <property type="evidence" value="ECO:0007669"/>
    <property type="project" value="UniProtKB-KW"/>
</dbReference>
<keyword evidence="13 17" id="KW-0961">Cell wall biogenesis/degradation</keyword>
<evidence type="ECO:0000256" key="6">
    <source>
        <dbReference type="ARBA" id="ARBA00022692"/>
    </source>
</evidence>
<keyword evidence="10 17" id="KW-1133">Transmembrane helix</keyword>
<reference evidence="18 19" key="2">
    <citation type="submission" date="2012-02" db="EMBL/GenBank/DDBJ databases">
        <title>Improved High-Quality Draft sequence of Eubacterium cellulosolvens 6.</title>
        <authorList>
            <consortium name="US DOE Joint Genome Institute"/>
            <person name="Lucas S."/>
            <person name="Han J."/>
            <person name="Lapidus A."/>
            <person name="Cheng J.-F."/>
            <person name="Goodwin L."/>
            <person name="Pitluck S."/>
            <person name="Peters L."/>
            <person name="Mikhailova N."/>
            <person name="Gu W."/>
            <person name="Detter J.C."/>
            <person name="Han C."/>
            <person name="Tapia R."/>
            <person name="Land M."/>
            <person name="Hauser L."/>
            <person name="Kyrpides N."/>
            <person name="Ivanova N."/>
            <person name="Pagani I."/>
            <person name="Johnson E."/>
            <person name="Mukhopadhyay B."/>
            <person name="Anderson I."/>
            <person name="Woyke T."/>
        </authorList>
    </citation>
    <scope>NUCLEOTIDE SEQUENCE [LARGE SCALE GENOMIC DNA]</scope>
    <source>
        <strain evidence="18 19">6</strain>
    </source>
</reference>
<gene>
    <name evidence="17" type="primary">uppP</name>
    <name evidence="18" type="ORF">EubceDRAFT1_0280</name>
</gene>
<dbReference type="eggNOG" id="COG1968">
    <property type="taxonomic scope" value="Bacteria"/>
</dbReference>
<evidence type="ECO:0000256" key="14">
    <source>
        <dbReference type="ARBA" id="ARBA00032707"/>
    </source>
</evidence>
<dbReference type="GO" id="GO:0005886">
    <property type="term" value="C:plasma membrane"/>
    <property type="evidence" value="ECO:0007669"/>
    <property type="project" value="UniProtKB-SubCell"/>
</dbReference>
<evidence type="ECO:0000256" key="7">
    <source>
        <dbReference type="ARBA" id="ARBA00022801"/>
    </source>
</evidence>
<evidence type="ECO:0000256" key="3">
    <source>
        <dbReference type="ARBA" id="ARBA00012374"/>
    </source>
</evidence>
<dbReference type="HOGENOM" id="CLU_060296_1_2_9"/>
<dbReference type="HAMAP" id="MF_01006">
    <property type="entry name" value="Undec_diphosphatase"/>
    <property type="match status" value="1"/>
</dbReference>
<proteinExistence type="inferred from homology"/>